<accession>A0A091GQL6</accession>
<feature type="non-terminal residue" evidence="2">
    <location>
        <position position="43"/>
    </location>
</feature>
<feature type="compositionally biased region" description="Polar residues" evidence="1">
    <location>
        <begin position="12"/>
        <end position="21"/>
    </location>
</feature>
<feature type="compositionally biased region" description="Basic and acidic residues" evidence="1">
    <location>
        <begin position="1"/>
        <end position="11"/>
    </location>
</feature>
<gene>
    <name evidence="2" type="ORF">N320_12899</name>
</gene>
<dbReference type="Proteomes" id="UP000054064">
    <property type="component" value="Unassembled WGS sequence"/>
</dbReference>
<reference evidence="2 3" key="1">
    <citation type="submission" date="2014-04" db="EMBL/GenBank/DDBJ databases">
        <title>Genome evolution of avian class.</title>
        <authorList>
            <person name="Zhang G."/>
            <person name="Li C."/>
        </authorList>
    </citation>
    <scope>NUCLEOTIDE SEQUENCE [LARGE SCALE GENOMIC DNA]</scope>
    <source>
        <strain evidence="2">BGI_N320</strain>
    </source>
</reference>
<feature type="region of interest" description="Disordered" evidence="1">
    <location>
        <begin position="1"/>
        <end position="23"/>
    </location>
</feature>
<dbReference type="EMBL" id="KL505601">
    <property type="protein sequence ID" value="KFO84715.1"/>
    <property type="molecule type" value="Genomic_DNA"/>
</dbReference>
<sequence length="43" mass="4670">LTGRANTERSKSNSATNTWPPQVTYPCGNFSDTSCLKPQKPEG</sequence>
<evidence type="ECO:0000256" key="1">
    <source>
        <dbReference type="SAM" id="MobiDB-lite"/>
    </source>
</evidence>
<keyword evidence="3" id="KW-1185">Reference proteome</keyword>
<name>A0A091GQL6_BUCRH</name>
<protein>
    <submittedName>
        <fullName evidence="2">Uncharacterized protein</fullName>
    </submittedName>
</protein>
<feature type="non-terminal residue" evidence="2">
    <location>
        <position position="1"/>
    </location>
</feature>
<evidence type="ECO:0000313" key="2">
    <source>
        <dbReference type="EMBL" id="KFO84715.1"/>
    </source>
</evidence>
<organism evidence="2 3">
    <name type="scientific">Buceros rhinoceros silvestris</name>
    <dbReference type="NCBI Taxonomy" id="175836"/>
    <lineage>
        <taxon>Eukaryota</taxon>
        <taxon>Metazoa</taxon>
        <taxon>Chordata</taxon>
        <taxon>Craniata</taxon>
        <taxon>Vertebrata</taxon>
        <taxon>Euteleostomi</taxon>
        <taxon>Archelosauria</taxon>
        <taxon>Archosauria</taxon>
        <taxon>Dinosauria</taxon>
        <taxon>Saurischia</taxon>
        <taxon>Theropoda</taxon>
        <taxon>Coelurosauria</taxon>
        <taxon>Aves</taxon>
        <taxon>Neognathae</taxon>
        <taxon>Neoaves</taxon>
        <taxon>Telluraves</taxon>
        <taxon>Coraciimorphae</taxon>
        <taxon>Bucerotiformes</taxon>
        <taxon>Bucerotidae</taxon>
        <taxon>Buceros</taxon>
    </lineage>
</organism>
<evidence type="ECO:0000313" key="3">
    <source>
        <dbReference type="Proteomes" id="UP000054064"/>
    </source>
</evidence>
<proteinExistence type="predicted"/>
<dbReference type="AlphaFoldDB" id="A0A091GQL6"/>